<evidence type="ECO:0000256" key="1">
    <source>
        <dbReference type="ARBA" id="ARBA00022679"/>
    </source>
</evidence>
<dbReference type="GO" id="GO:0016787">
    <property type="term" value="F:hydrolase activity"/>
    <property type="evidence" value="ECO:0007669"/>
    <property type="project" value="UniProtKB-KW"/>
</dbReference>
<proteinExistence type="predicted"/>
<dbReference type="Gene3D" id="3.30.70.270">
    <property type="match status" value="1"/>
</dbReference>
<keyword evidence="2" id="KW-0548">Nucleotidyltransferase</keyword>
<comment type="caution">
    <text evidence="8">The sequence shown here is derived from an EMBL/GenBank/DDBJ whole genome shotgun (WGS) entry which is preliminary data.</text>
</comment>
<accession>A0AAV5MC86</accession>
<evidence type="ECO:0000256" key="6">
    <source>
        <dbReference type="ARBA" id="ARBA00022918"/>
    </source>
</evidence>
<dbReference type="InterPro" id="IPR043502">
    <property type="entry name" value="DNA/RNA_pol_sf"/>
</dbReference>
<keyword evidence="3" id="KW-0540">Nuclease</keyword>
<feature type="domain" description="Integrase catalytic" evidence="7">
    <location>
        <begin position="243"/>
        <end position="348"/>
    </location>
</feature>
<dbReference type="InterPro" id="IPR036397">
    <property type="entry name" value="RNaseH_sf"/>
</dbReference>
<evidence type="ECO:0000256" key="5">
    <source>
        <dbReference type="ARBA" id="ARBA00022801"/>
    </source>
</evidence>
<evidence type="ECO:0000256" key="4">
    <source>
        <dbReference type="ARBA" id="ARBA00022759"/>
    </source>
</evidence>
<dbReference type="GO" id="GO:0004519">
    <property type="term" value="F:endonuclease activity"/>
    <property type="evidence" value="ECO:0007669"/>
    <property type="project" value="UniProtKB-KW"/>
</dbReference>
<evidence type="ECO:0000256" key="3">
    <source>
        <dbReference type="ARBA" id="ARBA00022722"/>
    </source>
</evidence>
<dbReference type="SUPFAM" id="SSF56672">
    <property type="entry name" value="DNA/RNA polymerases"/>
    <property type="match status" value="1"/>
</dbReference>
<dbReference type="PANTHER" id="PTHR35046:SF9">
    <property type="entry name" value="RNA-DIRECTED DNA POLYMERASE"/>
    <property type="match status" value="1"/>
</dbReference>
<keyword evidence="4" id="KW-0255">Endonuclease</keyword>
<keyword evidence="5" id="KW-0378">Hydrolase</keyword>
<dbReference type="Pfam" id="PF17917">
    <property type="entry name" value="RT_RNaseH"/>
    <property type="match status" value="1"/>
</dbReference>
<dbReference type="Proteomes" id="UP001054252">
    <property type="component" value="Unassembled WGS sequence"/>
</dbReference>
<dbReference type="InterPro" id="IPR001584">
    <property type="entry name" value="Integrase_cat-core"/>
</dbReference>
<dbReference type="InterPro" id="IPR043128">
    <property type="entry name" value="Rev_trsase/Diguanyl_cyclase"/>
</dbReference>
<dbReference type="GO" id="GO:0003676">
    <property type="term" value="F:nucleic acid binding"/>
    <property type="evidence" value="ECO:0007669"/>
    <property type="project" value="InterPro"/>
</dbReference>
<evidence type="ECO:0000313" key="8">
    <source>
        <dbReference type="EMBL" id="GKV46466.1"/>
    </source>
</evidence>
<dbReference type="CDD" id="cd09274">
    <property type="entry name" value="RNase_HI_RT_Ty3"/>
    <property type="match status" value="1"/>
</dbReference>
<evidence type="ECO:0000256" key="2">
    <source>
        <dbReference type="ARBA" id="ARBA00022695"/>
    </source>
</evidence>
<gene>
    <name evidence="8" type="ORF">SLEP1_g53447</name>
</gene>
<name>A0AAV5MC86_9ROSI</name>
<reference evidence="8 9" key="1">
    <citation type="journal article" date="2021" name="Commun. Biol.">
        <title>The genome of Shorea leprosula (Dipterocarpaceae) highlights the ecological relevance of drought in aseasonal tropical rainforests.</title>
        <authorList>
            <person name="Ng K.K.S."/>
            <person name="Kobayashi M.J."/>
            <person name="Fawcett J.A."/>
            <person name="Hatakeyama M."/>
            <person name="Paape T."/>
            <person name="Ng C.H."/>
            <person name="Ang C.C."/>
            <person name="Tnah L.H."/>
            <person name="Lee C.T."/>
            <person name="Nishiyama T."/>
            <person name="Sese J."/>
            <person name="O'Brien M.J."/>
            <person name="Copetti D."/>
            <person name="Mohd Noor M.I."/>
            <person name="Ong R.C."/>
            <person name="Putra M."/>
            <person name="Sireger I.Z."/>
            <person name="Indrioko S."/>
            <person name="Kosugi Y."/>
            <person name="Izuno A."/>
            <person name="Isagi Y."/>
            <person name="Lee S.L."/>
            <person name="Shimizu K.K."/>
        </authorList>
    </citation>
    <scope>NUCLEOTIDE SEQUENCE [LARGE SCALE GENOMIC DNA]</scope>
    <source>
        <strain evidence="8">214</strain>
    </source>
</reference>
<dbReference type="InterPro" id="IPR012337">
    <property type="entry name" value="RNaseH-like_sf"/>
</dbReference>
<organism evidence="8 9">
    <name type="scientific">Rubroshorea leprosula</name>
    <dbReference type="NCBI Taxonomy" id="152421"/>
    <lineage>
        <taxon>Eukaryota</taxon>
        <taxon>Viridiplantae</taxon>
        <taxon>Streptophyta</taxon>
        <taxon>Embryophyta</taxon>
        <taxon>Tracheophyta</taxon>
        <taxon>Spermatophyta</taxon>
        <taxon>Magnoliopsida</taxon>
        <taxon>eudicotyledons</taxon>
        <taxon>Gunneridae</taxon>
        <taxon>Pentapetalae</taxon>
        <taxon>rosids</taxon>
        <taxon>malvids</taxon>
        <taxon>Malvales</taxon>
        <taxon>Dipterocarpaceae</taxon>
        <taxon>Rubroshorea</taxon>
    </lineage>
</organism>
<protein>
    <recommendedName>
        <fullName evidence="7">Integrase catalytic domain-containing protein</fullName>
    </recommendedName>
</protein>
<dbReference type="EMBL" id="BPVZ01000208">
    <property type="protein sequence ID" value="GKV46466.1"/>
    <property type="molecule type" value="Genomic_DNA"/>
</dbReference>
<sequence>MIVFLGFVVSADGIVIYEEKIKAIKEWPTPKNTSKVQSFHGLASFYRRFIKDFSTIAAPLTEIVKKSVGFKWESEQENSFNLIKENLISTSLLALPDFTKTFEIECDASGIGIDAVLMQEQRLIAFFNEKLTGAALNYPTYDKEMYTLVRALETWQHHLWPKEFVIHTDHQSLKHLKGQGKLNRRHAKWVEFLGTFPYVIKYKQGKENIVADALSRRMCERCITCKQAKSRVLPHGLYTPLPIPTEPWVDISMDFVLGLTRSKRGRDSIFVVVDRFLKMAHFIPCHKTDDATNIADLFFKEVVHLRGVPRTIVSDRDVKFLSYFWKTLWGKLRTKLLFSTTCHPQTDG</sequence>
<dbReference type="FunFam" id="3.30.70.270:FF:000020">
    <property type="entry name" value="Transposon Tf2-6 polyprotein-like Protein"/>
    <property type="match status" value="1"/>
</dbReference>
<dbReference type="Gene3D" id="3.30.420.10">
    <property type="entry name" value="Ribonuclease H-like superfamily/Ribonuclease H"/>
    <property type="match status" value="1"/>
</dbReference>
<keyword evidence="6" id="KW-0695">RNA-directed DNA polymerase</keyword>
<evidence type="ECO:0000313" key="9">
    <source>
        <dbReference type="Proteomes" id="UP001054252"/>
    </source>
</evidence>
<dbReference type="GO" id="GO:0015074">
    <property type="term" value="P:DNA integration"/>
    <property type="evidence" value="ECO:0007669"/>
    <property type="project" value="InterPro"/>
</dbReference>
<dbReference type="PROSITE" id="PS50994">
    <property type="entry name" value="INTEGRASE"/>
    <property type="match status" value="1"/>
</dbReference>
<keyword evidence="9" id="KW-1185">Reference proteome</keyword>
<keyword evidence="1" id="KW-0808">Transferase</keyword>
<dbReference type="GO" id="GO:0003964">
    <property type="term" value="F:RNA-directed DNA polymerase activity"/>
    <property type="evidence" value="ECO:0007669"/>
    <property type="project" value="UniProtKB-KW"/>
</dbReference>
<dbReference type="SUPFAM" id="SSF53098">
    <property type="entry name" value="Ribonuclease H-like"/>
    <property type="match status" value="1"/>
</dbReference>
<dbReference type="InterPro" id="IPR041373">
    <property type="entry name" value="RT_RNaseH"/>
</dbReference>
<evidence type="ECO:0000259" key="7">
    <source>
        <dbReference type="PROSITE" id="PS50994"/>
    </source>
</evidence>
<dbReference type="PANTHER" id="PTHR35046">
    <property type="entry name" value="ZINC KNUCKLE (CCHC-TYPE) FAMILY PROTEIN"/>
    <property type="match status" value="1"/>
</dbReference>
<dbReference type="AlphaFoldDB" id="A0AAV5MC86"/>